<sequence>MSSQPVLSIVVAVYNGEKFLSHFFDSLIAQNLENWELIVVNDGSKDNSEDVIRQYESKFENIKVLFQENQGVSVARNTGMVEATGKYITFPDIDDEINPKMYGRLLEIALAGDLDIATCNGTYIYTNGDAPKAIFPPNKVPSTGVISGPEWLEIGLSSRKFLHVTWLNIYRLDLLREHKFFFEPKLHHQDIPWTTELLLVSKRVQFINEQYYRYLIHNQSVSHSLSGDERSVRKINTYLKIIDMLMAIYQRYPEQVKQAPACLWQVGKEGLGITQALLAIKSPQTQKEMVQLFFDNGYWDIVWNHATTIKLKWRLIRRYSKLKAILKD</sequence>
<dbReference type="Gene3D" id="3.90.550.10">
    <property type="entry name" value="Spore Coat Polysaccharide Biosynthesis Protein SpsA, Chain A"/>
    <property type="match status" value="1"/>
</dbReference>
<dbReference type="GO" id="GO:0016758">
    <property type="term" value="F:hexosyltransferase activity"/>
    <property type="evidence" value="ECO:0007669"/>
    <property type="project" value="UniProtKB-ARBA"/>
</dbReference>
<dbReference type="RefSeq" id="WP_068439061.1">
    <property type="nucleotide sequence ID" value="NZ_LXEW01000038.1"/>
</dbReference>
<dbReference type="InterPro" id="IPR001173">
    <property type="entry name" value="Glyco_trans_2-like"/>
</dbReference>
<dbReference type="OrthoDB" id="6813549at2"/>
<organism evidence="4 5">
    <name type="scientific">Providencia heimbachae ATCC 35613</name>
    <dbReference type="NCBI Taxonomy" id="1354272"/>
    <lineage>
        <taxon>Bacteria</taxon>
        <taxon>Pseudomonadati</taxon>
        <taxon>Pseudomonadota</taxon>
        <taxon>Gammaproteobacteria</taxon>
        <taxon>Enterobacterales</taxon>
        <taxon>Morganellaceae</taxon>
        <taxon>Providencia</taxon>
    </lineage>
</organism>
<keyword evidence="2 4" id="KW-0808">Transferase</keyword>
<accession>A0A1B7JQE8</accession>
<dbReference type="Proteomes" id="UP000078224">
    <property type="component" value="Unassembled WGS sequence"/>
</dbReference>
<keyword evidence="5" id="KW-1185">Reference proteome</keyword>
<evidence type="ECO:0000256" key="2">
    <source>
        <dbReference type="ARBA" id="ARBA00022679"/>
    </source>
</evidence>
<dbReference type="Pfam" id="PF00535">
    <property type="entry name" value="Glycos_transf_2"/>
    <property type="match status" value="1"/>
</dbReference>
<evidence type="ECO:0000256" key="1">
    <source>
        <dbReference type="ARBA" id="ARBA00022676"/>
    </source>
</evidence>
<dbReference type="AlphaFoldDB" id="A0A1B7JQE8"/>
<reference evidence="4 5" key="1">
    <citation type="submission" date="2016-04" db="EMBL/GenBank/DDBJ databases">
        <title>ATOL: Assembling a taxonomically balanced genome-scale reconstruction of the evolutionary history of the Enterobacteriaceae.</title>
        <authorList>
            <person name="Plunkett G.III."/>
            <person name="Neeno-Eckwall E.C."/>
            <person name="Glasner J.D."/>
            <person name="Perna N.T."/>
        </authorList>
    </citation>
    <scope>NUCLEOTIDE SEQUENCE [LARGE SCALE GENOMIC DNA]</scope>
    <source>
        <strain evidence="4 5">ATCC 35613</strain>
    </source>
</reference>
<gene>
    <name evidence="4" type="ORF">M998_2705</name>
</gene>
<proteinExistence type="predicted"/>
<dbReference type="EMBL" id="LXEW01000038">
    <property type="protein sequence ID" value="OAT50148.1"/>
    <property type="molecule type" value="Genomic_DNA"/>
</dbReference>
<dbReference type="SUPFAM" id="SSF53448">
    <property type="entry name" value="Nucleotide-diphospho-sugar transferases"/>
    <property type="match status" value="1"/>
</dbReference>
<dbReference type="PATRIC" id="fig|1354272.4.peg.2759"/>
<evidence type="ECO:0000259" key="3">
    <source>
        <dbReference type="Pfam" id="PF00535"/>
    </source>
</evidence>
<keyword evidence="1 4" id="KW-0328">Glycosyltransferase</keyword>
<dbReference type="NCBIfam" id="NF007482">
    <property type="entry name" value="PRK10073.1"/>
    <property type="match status" value="1"/>
</dbReference>
<dbReference type="EC" id="2.4.1.-" evidence="4"/>
<name>A0A1B7JQE8_9GAMM</name>
<dbReference type="PANTHER" id="PTHR22916:SF51">
    <property type="entry name" value="GLYCOSYLTRANSFERASE EPSH-RELATED"/>
    <property type="match status" value="1"/>
</dbReference>
<protein>
    <submittedName>
        <fullName evidence="4">Glycosyltransferase</fullName>
        <ecNumber evidence="4">2.4.1.-</ecNumber>
    </submittedName>
</protein>
<feature type="domain" description="Glycosyltransferase 2-like" evidence="3">
    <location>
        <begin position="8"/>
        <end position="128"/>
    </location>
</feature>
<comment type="caution">
    <text evidence="4">The sequence shown here is derived from an EMBL/GenBank/DDBJ whole genome shotgun (WGS) entry which is preliminary data.</text>
</comment>
<dbReference type="PANTHER" id="PTHR22916">
    <property type="entry name" value="GLYCOSYLTRANSFERASE"/>
    <property type="match status" value="1"/>
</dbReference>
<dbReference type="CDD" id="cd00761">
    <property type="entry name" value="Glyco_tranf_GTA_type"/>
    <property type="match status" value="1"/>
</dbReference>
<evidence type="ECO:0000313" key="4">
    <source>
        <dbReference type="EMBL" id="OAT50148.1"/>
    </source>
</evidence>
<dbReference type="InterPro" id="IPR029044">
    <property type="entry name" value="Nucleotide-diphossugar_trans"/>
</dbReference>
<evidence type="ECO:0000313" key="5">
    <source>
        <dbReference type="Proteomes" id="UP000078224"/>
    </source>
</evidence>